<gene>
    <name evidence="1" type="ORF">AYBTSS11_LOCUS17074</name>
</gene>
<reference evidence="1" key="1">
    <citation type="submission" date="2023-10" db="EMBL/GenBank/DDBJ databases">
        <authorList>
            <person name="Domelevo Entfellner J.-B."/>
        </authorList>
    </citation>
    <scope>NUCLEOTIDE SEQUENCE</scope>
</reference>
<name>A0AA86SG08_9FABA</name>
<dbReference type="Gramene" id="rna-AYBTSS11_LOCUS17074">
    <property type="protein sequence ID" value="CAJ1957205.1"/>
    <property type="gene ID" value="gene-AYBTSS11_LOCUS17074"/>
</dbReference>
<protein>
    <submittedName>
        <fullName evidence="1">Uncharacterized protein</fullName>
    </submittedName>
</protein>
<feature type="non-terminal residue" evidence="1">
    <location>
        <position position="61"/>
    </location>
</feature>
<sequence length="61" mass="6903">MREDNEDEEETKCRSLTTVLKRVGLAETGDLLMVPLIGYRSVCEIMVLTSQEVVIVFSVKK</sequence>
<dbReference type="Proteomes" id="UP001189624">
    <property type="component" value="Chromosome 5"/>
</dbReference>
<dbReference type="EMBL" id="OY731402">
    <property type="protein sequence ID" value="CAJ1957205.1"/>
    <property type="molecule type" value="Genomic_DNA"/>
</dbReference>
<keyword evidence="2" id="KW-1185">Reference proteome</keyword>
<dbReference type="AlphaFoldDB" id="A0AA86SG08"/>
<proteinExistence type="predicted"/>
<accession>A0AA86SG08</accession>
<evidence type="ECO:0000313" key="2">
    <source>
        <dbReference type="Proteomes" id="UP001189624"/>
    </source>
</evidence>
<organism evidence="1 2">
    <name type="scientific">Sphenostylis stenocarpa</name>
    <dbReference type="NCBI Taxonomy" id="92480"/>
    <lineage>
        <taxon>Eukaryota</taxon>
        <taxon>Viridiplantae</taxon>
        <taxon>Streptophyta</taxon>
        <taxon>Embryophyta</taxon>
        <taxon>Tracheophyta</taxon>
        <taxon>Spermatophyta</taxon>
        <taxon>Magnoliopsida</taxon>
        <taxon>eudicotyledons</taxon>
        <taxon>Gunneridae</taxon>
        <taxon>Pentapetalae</taxon>
        <taxon>rosids</taxon>
        <taxon>fabids</taxon>
        <taxon>Fabales</taxon>
        <taxon>Fabaceae</taxon>
        <taxon>Papilionoideae</taxon>
        <taxon>50 kb inversion clade</taxon>
        <taxon>NPAAA clade</taxon>
        <taxon>indigoferoid/millettioid clade</taxon>
        <taxon>Phaseoleae</taxon>
        <taxon>Sphenostylis</taxon>
    </lineage>
</organism>
<evidence type="ECO:0000313" key="1">
    <source>
        <dbReference type="EMBL" id="CAJ1957205.1"/>
    </source>
</evidence>